<gene>
    <name evidence="3" type="ORF">ACFSYJ_30470</name>
</gene>
<reference evidence="4" key="1">
    <citation type="journal article" date="2019" name="Int. J. Syst. Evol. Microbiol.">
        <title>The Global Catalogue of Microorganisms (GCM) 10K type strain sequencing project: providing services to taxonomists for standard genome sequencing and annotation.</title>
        <authorList>
            <consortium name="The Broad Institute Genomics Platform"/>
            <consortium name="The Broad Institute Genome Sequencing Center for Infectious Disease"/>
            <person name="Wu L."/>
            <person name="Ma J."/>
        </authorList>
    </citation>
    <scope>NUCLEOTIDE SEQUENCE [LARGE SCALE GENOMIC DNA]</scope>
    <source>
        <strain evidence="4">CGMCC 4.7643</strain>
    </source>
</reference>
<feature type="transmembrane region" description="Helical" evidence="1">
    <location>
        <begin position="237"/>
        <end position="258"/>
    </location>
</feature>
<dbReference type="InterPro" id="IPR052529">
    <property type="entry name" value="Bact_Transport_Assoc"/>
</dbReference>
<keyword evidence="4" id="KW-1185">Reference proteome</keyword>
<organism evidence="3 4">
    <name type="scientific">Amycolatopsis samaneae</name>
    <dbReference type="NCBI Taxonomy" id="664691"/>
    <lineage>
        <taxon>Bacteria</taxon>
        <taxon>Bacillati</taxon>
        <taxon>Actinomycetota</taxon>
        <taxon>Actinomycetes</taxon>
        <taxon>Pseudonocardiales</taxon>
        <taxon>Pseudonocardiaceae</taxon>
        <taxon>Amycolatopsis</taxon>
    </lineage>
</organism>
<accession>A0ABW5GQ99</accession>
<dbReference type="InterPro" id="IPR007349">
    <property type="entry name" value="DUF418"/>
</dbReference>
<dbReference type="Proteomes" id="UP001597419">
    <property type="component" value="Unassembled WGS sequence"/>
</dbReference>
<name>A0ABW5GQ99_9PSEU</name>
<feature type="domain" description="DUF418" evidence="2">
    <location>
        <begin position="293"/>
        <end position="390"/>
    </location>
</feature>
<feature type="transmembrane region" description="Helical" evidence="1">
    <location>
        <begin position="130"/>
        <end position="148"/>
    </location>
</feature>
<feature type="transmembrane region" description="Helical" evidence="1">
    <location>
        <begin position="76"/>
        <end position="94"/>
    </location>
</feature>
<dbReference type="PANTHER" id="PTHR30590:SF3">
    <property type="entry name" value="HYPOTHETICAL MEMBRANE SPANNING PROTEIN"/>
    <property type="match status" value="1"/>
</dbReference>
<feature type="transmembrane region" description="Helical" evidence="1">
    <location>
        <begin position="356"/>
        <end position="373"/>
    </location>
</feature>
<keyword evidence="1" id="KW-1133">Transmembrane helix</keyword>
<feature type="transmembrane region" description="Helical" evidence="1">
    <location>
        <begin position="323"/>
        <end position="344"/>
    </location>
</feature>
<protein>
    <submittedName>
        <fullName evidence="3">DUF418 domain-containing protein</fullName>
    </submittedName>
</protein>
<feature type="transmembrane region" description="Helical" evidence="1">
    <location>
        <begin position="153"/>
        <end position="172"/>
    </location>
</feature>
<keyword evidence="1" id="KW-0472">Membrane</keyword>
<proteinExistence type="predicted"/>
<feature type="transmembrane region" description="Helical" evidence="1">
    <location>
        <begin position="289"/>
        <end position="311"/>
    </location>
</feature>
<dbReference type="RefSeq" id="WP_345392804.1">
    <property type="nucleotide sequence ID" value="NZ_BAABHG010000005.1"/>
</dbReference>
<evidence type="ECO:0000313" key="3">
    <source>
        <dbReference type="EMBL" id="MFD2462969.1"/>
    </source>
</evidence>
<dbReference type="PANTHER" id="PTHR30590">
    <property type="entry name" value="INNER MEMBRANE PROTEIN"/>
    <property type="match status" value="1"/>
</dbReference>
<feature type="transmembrane region" description="Helical" evidence="1">
    <location>
        <begin position="199"/>
        <end position="225"/>
    </location>
</feature>
<comment type="caution">
    <text evidence="3">The sequence shown here is derived from an EMBL/GenBank/DDBJ whole genome shotgun (WGS) entry which is preliminary data.</text>
</comment>
<dbReference type="EMBL" id="JBHUKU010000020">
    <property type="protein sequence ID" value="MFD2462969.1"/>
    <property type="molecule type" value="Genomic_DNA"/>
</dbReference>
<keyword evidence="1" id="KW-0812">Transmembrane</keyword>
<evidence type="ECO:0000313" key="4">
    <source>
        <dbReference type="Proteomes" id="UP001597419"/>
    </source>
</evidence>
<evidence type="ECO:0000259" key="2">
    <source>
        <dbReference type="Pfam" id="PF04235"/>
    </source>
</evidence>
<sequence>MSTTDPVTPLSTVDTTARGHRVPKARLLGIDVVRALAIIGVFVEHFHMNGWFTAGPVRDPGPALLHWVDTETSSRAMSLFVLLAGVSVALMTGGSRPYAGKRMRTAVLRVLVRAVTLWLISLCIDQFAPSVIGFYAVLLVFLLPFTWLRPRTLFVLSGISVPLVTAYAMWVLSSHMDWMRSDTPEGLAVLTHPGSWGQYFFSLVSVGGGFQVVYGIPLVLAGLAIGRLDLHSRVVRIRMLVTGLCVALGAVVVSFAALKLFGVEDLLERLSPADQAWQQVLAMPGERSLYATSVVGIVFMIGVALALLGGFLMLVDRPRWRRLLWPLAAAGGMTMTWYAGHLIYQSALGQPKAYSFVYFCAVVAVTLVASVLWRRWIRRGPLEWLVHKVITTVVPAPKRP</sequence>
<evidence type="ECO:0000256" key="1">
    <source>
        <dbReference type="SAM" id="Phobius"/>
    </source>
</evidence>
<dbReference type="Pfam" id="PF04235">
    <property type="entry name" value="DUF418"/>
    <property type="match status" value="1"/>
</dbReference>
<feature type="transmembrane region" description="Helical" evidence="1">
    <location>
        <begin position="106"/>
        <end position="124"/>
    </location>
</feature>